<dbReference type="RefSeq" id="WP_200272327.1">
    <property type="nucleotide sequence ID" value="NZ_JAENHN010000051.1"/>
</dbReference>
<keyword evidence="3" id="KW-1185">Reference proteome</keyword>
<comment type="caution">
    <text evidence="2">The sequence shown here is derived from an EMBL/GenBank/DDBJ whole genome shotgun (WGS) entry which is preliminary data.</text>
</comment>
<reference evidence="3" key="1">
    <citation type="submission" date="2021-01" db="EMBL/GenBank/DDBJ databases">
        <title>Genome public.</title>
        <authorList>
            <person name="Liu C."/>
            <person name="Sun Q."/>
        </authorList>
    </citation>
    <scope>NUCLEOTIDE SEQUENCE [LARGE SCALE GENOMIC DNA]</scope>
    <source>
        <strain evidence="3">YIM B02505</strain>
    </source>
</reference>
<keyword evidence="1" id="KW-1133">Transmembrane helix</keyword>
<evidence type="ECO:0000256" key="1">
    <source>
        <dbReference type="SAM" id="Phobius"/>
    </source>
</evidence>
<feature type="transmembrane region" description="Helical" evidence="1">
    <location>
        <begin position="50"/>
        <end position="71"/>
    </location>
</feature>
<dbReference type="EMBL" id="JAENHN010000051">
    <property type="protein sequence ID" value="MBK1812790.1"/>
    <property type="molecule type" value="Genomic_DNA"/>
</dbReference>
<evidence type="ECO:0000313" key="2">
    <source>
        <dbReference type="EMBL" id="MBK1812790.1"/>
    </source>
</evidence>
<evidence type="ECO:0008006" key="4">
    <source>
        <dbReference type="Google" id="ProtNLM"/>
    </source>
</evidence>
<name>A0ABS1ETT0_9CLOT</name>
<dbReference type="Proteomes" id="UP000596739">
    <property type="component" value="Unassembled WGS sequence"/>
</dbReference>
<gene>
    <name evidence="2" type="ORF">JHL18_19390</name>
</gene>
<evidence type="ECO:0000313" key="3">
    <source>
        <dbReference type="Proteomes" id="UP000596739"/>
    </source>
</evidence>
<accession>A0ABS1ETT0</accession>
<feature type="transmembrane region" description="Helical" evidence="1">
    <location>
        <begin position="5"/>
        <end position="22"/>
    </location>
</feature>
<keyword evidence="1" id="KW-0812">Transmembrane</keyword>
<keyword evidence="1" id="KW-0472">Membrane</keyword>
<sequence length="101" mass="11566">MKLNYLISLIMFLVGLIFYFIPKNWLISDLGLKIPFSLEKHSRVDTTNKFFGKILLYGAVISAIICFLIGISPLKERITDSVYVSIDVFVTEVSLRFQKNS</sequence>
<organism evidence="2 3">
    <name type="scientific">Clostridium yunnanense</name>
    <dbReference type="NCBI Taxonomy" id="2800325"/>
    <lineage>
        <taxon>Bacteria</taxon>
        <taxon>Bacillati</taxon>
        <taxon>Bacillota</taxon>
        <taxon>Clostridia</taxon>
        <taxon>Eubacteriales</taxon>
        <taxon>Clostridiaceae</taxon>
        <taxon>Clostridium</taxon>
    </lineage>
</organism>
<protein>
    <recommendedName>
        <fullName evidence="4">DUF1648 domain-containing protein</fullName>
    </recommendedName>
</protein>
<proteinExistence type="predicted"/>